<dbReference type="Pfam" id="PF00534">
    <property type="entry name" value="Glycos_transf_1"/>
    <property type="match status" value="1"/>
</dbReference>
<accession>A0A174V413</accession>
<dbReference type="EC" id="2.4.1.11" evidence="1"/>
<dbReference type="RefSeq" id="WP_055301362.1">
    <property type="nucleotide sequence ID" value="NZ_BQNN01000001.1"/>
</dbReference>
<dbReference type="PANTHER" id="PTHR12526:SF638">
    <property type="entry name" value="SPORE COAT PROTEIN SA"/>
    <property type="match status" value="1"/>
</dbReference>
<proteinExistence type="predicted"/>
<keyword evidence="1" id="KW-0328">Glycosyltransferase</keyword>
<gene>
    <name evidence="1" type="ORF">ERS852511_05046</name>
</gene>
<dbReference type="Proteomes" id="UP000095576">
    <property type="component" value="Unassembled WGS sequence"/>
</dbReference>
<dbReference type="Gene3D" id="3.40.50.2000">
    <property type="entry name" value="Glycogen Phosphorylase B"/>
    <property type="match status" value="2"/>
</dbReference>
<organism evidence="1 2">
    <name type="scientific">Bacteroides thetaiotaomicron</name>
    <dbReference type="NCBI Taxonomy" id="818"/>
    <lineage>
        <taxon>Bacteria</taxon>
        <taxon>Pseudomonadati</taxon>
        <taxon>Bacteroidota</taxon>
        <taxon>Bacteroidia</taxon>
        <taxon>Bacteroidales</taxon>
        <taxon>Bacteroidaceae</taxon>
        <taxon>Bacteroides</taxon>
    </lineage>
</organism>
<dbReference type="GO" id="GO:0004373">
    <property type="term" value="F:alpha-1,4-glucan glucosyltransferase (UDP-glucose donor) activity"/>
    <property type="evidence" value="ECO:0007669"/>
    <property type="project" value="UniProtKB-EC"/>
</dbReference>
<dbReference type="PANTHER" id="PTHR12526">
    <property type="entry name" value="GLYCOSYLTRANSFERASE"/>
    <property type="match status" value="1"/>
</dbReference>
<dbReference type="InterPro" id="IPR001296">
    <property type="entry name" value="Glyco_trans_1"/>
</dbReference>
<reference evidence="1 2" key="1">
    <citation type="submission" date="2015-09" db="EMBL/GenBank/DDBJ databases">
        <authorList>
            <consortium name="Pathogen Informatics"/>
        </authorList>
    </citation>
    <scope>NUCLEOTIDE SEQUENCE [LARGE SCALE GENOMIC DNA]</scope>
    <source>
        <strain evidence="1 2">2789STDY5834899</strain>
    </source>
</reference>
<dbReference type="EMBL" id="CZAP01000039">
    <property type="protein sequence ID" value="CUQ27921.1"/>
    <property type="molecule type" value="Genomic_DNA"/>
</dbReference>
<dbReference type="InterPro" id="IPR028098">
    <property type="entry name" value="Glyco_trans_4-like_N"/>
</dbReference>
<sequence length="372" mass="42244">MKLLFCDNTIWGLVNFREAVFRHFYEQGCEIVLVAPTDEKTQMKTVVPDYVRFIPVYLERTGRNPLSDVSYLLCLLRIYQRERPDWIFHYTIKPNIYGTLAARLLGIHNVAIVAGLGYTFAKRGLTGCIARALYRFALRYACRVFVLNGENFNTLITYHIASVEKLVLLKGGEGVDTQLLQEGETVEDDKCTTFLMVARVLYDKGYTEFVEAAQLLKAKSVRANFCLLGPVDESYPNAVSQDIINADVIAGRINYLGFSTQPLDVMKKSGTVIVLPSYHEGMNRSLMEACALGKPIITTNIPGCREMVVEGKNGFVIPAKDSKGLADAMMQYLKLDVTRKIQMGNESRRIAMERYDIRHVITEYEKVIYRYF</sequence>
<dbReference type="CDD" id="cd03808">
    <property type="entry name" value="GT4_CapM-like"/>
    <property type="match status" value="1"/>
</dbReference>
<evidence type="ECO:0000313" key="2">
    <source>
        <dbReference type="Proteomes" id="UP000095576"/>
    </source>
</evidence>
<name>A0A174V413_BACT4</name>
<keyword evidence="1" id="KW-0808">Transferase</keyword>
<dbReference type="SUPFAM" id="SSF53756">
    <property type="entry name" value="UDP-Glycosyltransferase/glycogen phosphorylase"/>
    <property type="match status" value="1"/>
</dbReference>
<protein>
    <submittedName>
        <fullName evidence="1">Capsular polysaccharide biosynthesis glycosyltransferase</fullName>
        <ecNumber evidence="1">2.4.1.11</ecNumber>
    </submittedName>
</protein>
<dbReference type="Pfam" id="PF13477">
    <property type="entry name" value="Glyco_trans_4_2"/>
    <property type="match status" value="1"/>
</dbReference>
<dbReference type="AlphaFoldDB" id="A0A174V413"/>
<evidence type="ECO:0000313" key="1">
    <source>
        <dbReference type="EMBL" id="CUQ27921.1"/>
    </source>
</evidence>